<dbReference type="Gene3D" id="3.90.180.10">
    <property type="entry name" value="Medium-chain alcohol dehydrogenases, catalytic domain"/>
    <property type="match status" value="1"/>
</dbReference>
<dbReference type="InterPro" id="IPR013149">
    <property type="entry name" value="ADH-like_C"/>
</dbReference>
<dbReference type="PANTHER" id="PTHR42813:SF2">
    <property type="entry name" value="DEHYDROGENASE, ZINC-CONTAINING, PUTATIVE (AFU_ORTHOLOGUE AFUA_2G02810)-RELATED"/>
    <property type="match status" value="1"/>
</dbReference>
<evidence type="ECO:0000313" key="8">
    <source>
        <dbReference type="EMBL" id="ABM97268.1"/>
    </source>
</evidence>
<dbReference type="GO" id="GO:0008270">
    <property type="term" value="F:zinc ion binding"/>
    <property type="evidence" value="ECO:0007669"/>
    <property type="project" value="InterPro"/>
</dbReference>
<proteinExistence type="inferred from homology"/>
<comment type="cofactor">
    <cofactor evidence="1 5">
        <name>Zn(2+)</name>
        <dbReference type="ChEBI" id="CHEBI:29105"/>
    </cofactor>
</comment>
<sequence>MRAVVYKSPGHVEVSDVPEPHIVEATDAIVKVTHAGICGTDLHVVKGDFAGITPGAVVGHEFVGEVVEVGRAVHRIRLGDKVMSSDFTACGQCRWCDRAEHWQCTERAFFGTGTAFGPSLSGAQAEYVRVPFADQTLGQLPEQCAPEAALLMGDNLATGWVAIERASTQAGDFVVVIGGGAVGQLAALSAQVAGAGIVVLVEPNETRRAFATAQGSVAVHPDDAAALVRKLTDGDGAEVVVEAVGGNGPLDFAMSLARARGRVVSVGAHVAESWAFPVGRAFKDEMTLSFAIGDSIRLRRKLLRLITSGAFDPTVVVDARGRLADAPALYELLAKQQRLKAVMTP</sequence>
<evidence type="ECO:0000256" key="3">
    <source>
        <dbReference type="ARBA" id="ARBA00022833"/>
    </source>
</evidence>
<dbReference type="Pfam" id="PF00107">
    <property type="entry name" value="ADH_zinc_N"/>
    <property type="match status" value="1"/>
</dbReference>
<dbReference type="HOGENOM" id="CLU_026673_11_0_4"/>
<geneLocation type="plasmid" evidence="8 9">
    <name>RPME01</name>
</geneLocation>
<evidence type="ECO:0000259" key="6">
    <source>
        <dbReference type="Pfam" id="PF00107"/>
    </source>
</evidence>
<keyword evidence="8" id="KW-0614">Plasmid</keyword>
<dbReference type="PROSITE" id="PS00059">
    <property type="entry name" value="ADH_ZINC"/>
    <property type="match status" value="1"/>
</dbReference>
<dbReference type="EMBL" id="CP000556">
    <property type="protein sequence ID" value="ABM97268.1"/>
    <property type="molecule type" value="Genomic_DNA"/>
</dbReference>
<evidence type="ECO:0000313" key="9">
    <source>
        <dbReference type="Proteomes" id="UP000000366"/>
    </source>
</evidence>
<feature type="domain" description="Alcohol dehydrogenase-like N-terminal" evidence="7">
    <location>
        <begin position="25"/>
        <end position="133"/>
    </location>
</feature>
<dbReference type="AlphaFoldDB" id="A2SNX9"/>
<feature type="domain" description="Alcohol dehydrogenase-like C-terminal" evidence="6">
    <location>
        <begin position="181"/>
        <end position="306"/>
    </location>
</feature>
<keyword evidence="2 5" id="KW-0479">Metal-binding</keyword>
<keyword evidence="3 5" id="KW-0862">Zinc</keyword>
<keyword evidence="4" id="KW-0560">Oxidoreductase</keyword>
<dbReference type="PANTHER" id="PTHR42813">
    <property type="entry name" value="ZINC-TYPE ALCOHOL DEHYDROGENASE-LIKE"/>
    <property type="match status" value="1"/>
</dbReference>
<protein>
    <submittedName>
        <fullName evidence="8">Zinc-binding dehydrogenase</fullName>
    </submittedName>
</protein>
<reference evidence="8 9" key="1">
    <citation type="journal article" date="2007" name="J. Bacteriol.">
        <title>Whole-genome analysis of the methyl tert-butyl ether-degrading beta-proteobacterium Methylibium petroleiphilum PM1.</title>
        <authorList>
            <person name="Kane S.R."/>
            <person name="Chakicherla A.Y."/>
            <person name="Chain P.S.G."/>
            <person name="Schmidt R."/>
            <person name="Shin M.W."/>
            <person name="Legler T.C."/>
            <person name="Scow K.M."/>
            <person name="Larimer F.W."/>
            <person name="Lucas S.M."/>
            <person name="Richardson P.M."/>
            <person name="Hristova K.R."/>
        </authorList>
    </citation>
    <scope>NUCLEOTIDE SEQUENCE [LARGE SCALE GENOMIC DNA]</scope>
    <source>
        <strain evidence="9">ATCC BAA-1232 / LMG 22953 / PM1</strain>
        <plasmid evidence="8 9">RPME01</plasmid>
    </source>
</reference>
<evidence type="ECO:0000259" key="7">
    <source>
        <dbReference type="Pfam" id="PF08240"/>
    </source>
</evidence>
<evidence type="ECO:0000256" key="4">
    <source>
        <dbReference type="ARBA" id="ARBA00023002"/>
    </source>
</evidence>
<dbReference type="KEGG" id="mpt:Mpe_B0496"/>
<dbReference type="Pfam" id="PF08240">
    <property type="entry name" value="ADH_N"/>
    <property type="match status" value="1"/>
</dbReference>
<name>A2SNX9_METPP</name>
<dbReference type="SUPFAM" id="SSF51735">
    <property type="entry name" value="NAD(P)-binding Rossmann-fold domains"/>
    <property type="match status" value="1"/>
</dbReference>
<dbReference type="InterPro" id="IPR013154">
    <property type="entry name" value="ADH-like_N"/>
</dbReference>
<dbReference type="InterPro" id="IPR002328">
    <property type="entry name" value="ADH_Zn_CS"/>
</dbReference>
<dbReference type="InterPro" id="IPR011032">
    <property type="entry name" value="GroES-like_sf"/>
</dbReference>
<dbReference type="Proteomes" id="UP000000366">
    <property type="component" value="Plasmid RPME01"/>
</dbReference>
<dbReference type="Gene3D" id="3.40.50.720">
    <property type="entry name" value="NAD(P)-binding Rossmann-like Domain"/>
    <property type="match status" value="1"/>
</dbReference>
<dbReference type="SUPFAM" id="SSF50129">
    <property type="entry name" value="GroES-like"/>
    <property type="match status" value="1"/>
</dbReference>
<dbReference type="GO" id="GO:0016491">
    <property type="term" value="F:oxidoreductase activity"/>
    <property type="evidence" value="ECO:0007669"/>
    <property type="project" value="UniProtKB-KW"/>
</dbReference>
<keyword evidence="9" id="KW-1185">Reference proteome</keyword>
<comment type="similarity">
    <text evidence="5">Belongs to the zinc-containing alcohol dehydrogenase family.</text>
</comment>
<organism evidence="8 9">
    <name type="scientific">Methylibium petroleiphilum (strain ATCC BAA-1232 / LMG 22953 / PM1)</name>
    <dbReference type="NCBI Taxonomy" id="420662"/>
    <lineage>
        <taxon>Bacteria</taxon>
        <taxon>Pseudomonadati</taxon>
        <taxon>Pseudomonadota</taxon>
        <taxon>Betaproteobacteria</taxon>
        <taxon>Burkholderiales</taxon>
        <taxon>Sphaerotilaceae</taxon>
        <taxon>Methylibium</taxon>
    </lineage>
</organism>
<dbReference type="eggNOG" id="COG1063">
    <property type="taxonomic scope" value="Bacteria"/>
</dbReference>
<evidence type="ECO:0000256" key="2">
    <source>
        <dbReference type="ARBA" id="ARBA00022723"/>
    </source>
</evidence>
<dbReference type="InterPro" id="IPR036291">
    <property type="entry name" value="NAD(P)-bd_dom_sf"/>
</dbReference>
<evidence type="ECO:0000256" key="1">
    <source>
        <dbReference type="ARBA" id="ARBA00001947"/>
    </source>
</evidence>
<gene>
    <name evidence="8" type="ordered locus">Mpe_B0496</name>
</gene>
<accession>A2SNX9</accession>
<dbReference type="RefSeq" id="WP_011831821.1">
    <property type="nucleotide sequence ID" value="NC_008826.1"/>
</dbReference>
<evidence type="ECO:0000256" key="5">
    <source>
        <dbReference type="RuleBase" id="RU361277"/>
    </source>
</evidence>